<evidence type="ECO:0000256" key="6">
    <source>
        <dbReference type="ARBA" id="ARBA00023315"/>
    </source>
</evidence>
<evidence type="ECO:0000313" key="9">
    <source>
        <dbReference type="EMBL" id="EGG20122.1"/>
    </source>
</evidence>
<keyword evidence="3 7" id="KW-0812">Transmembrane</keyword>
<keyword evidence="10" id="KW-1185">Reference proteome</keyword>
<keyword evidence="2 7" id="KW-0808">Transferase</keyword>
<evidence type="ECO:0000313" key="10">
    <source>
        <dbReference type="Proteomes" id="UP000007797"/>
    </source>
</evidence>
<evidence type="ECO:0000256" key="4">
    <source>
        <dbReference type="ARBA" id="ARBA00022989"/>
    </source>
</evidence>
<protein>
    <recommendedName>
        <fullName evidence="7">Palmitoyltransferase</fullName>
        <ecNumber evidence="7">2.3.1.225</ecNumber>
    </recommendedName>
</protein>
<keyword evidence="6 7" id="KW-0012">Acyltransferase</keyword>
<dbReference type="InterPro" id="IPR039859">
    <property type="entry name" value="PFA4/ZDH16/20/ERF2-like"/>
</dbReference>
<keyword evidence="4 7" id="KW-1133">Transmembrane helix</keyword>
<feature type="transmembrane region" description="Helical" evidence="7">
    <location>
        <begin position="6"/>
        <end position="27"/>
    </location>
</feature>
<comment type="catalytic activity">
    <reaction evidence="7">
        <text>L-cysteinyl-[protein] + hexadecanoyl-CoA = S-hexadecanoyl-L-cysteinyl-[protein] + CoA</text>
        <dbReference type="Rhea" id="RHEA:36683"/>
        <dbReference type="Rhea" id="RHEA-COMP:10131"/>
        <dbReference type="Rhea" id="RHEA-COMP:11032"/>
        <dbReference type="ChEBI" id="CHEBI:29950"/>
        <dbReference type="ChEBI" id="CHEBI:57287"/>
        <dbReference type="ChEBI" id="CHEBI:57379"/>
        <dbReference type="ChEBI" id="CHEBI:74151"/>
        <dbReference type="EC" id="2.3.1.225"/>
    </reaction>
</comment>
<proteinExistence type="inferred from homology"/>
<accession>F4PVV8</accession>
<dbReference type="InterPro" id="IPR001594">
    <property type="entry name" value="Palmitoyltrfase_DHHC"/>
</dbReference>
<gene>
    <name evidence="9" type="ORF">DFA_07242</name>
</gene>
<dbReference type="PANTHER" id="PTHR12246">
    <property type="entry name" value="PALMITOYLTRANSFERASE ZDHHC16"/>
    <property type="match status" value="1"/>
</dbReference>
<dbReference type="GO" id="GO:0016020">
    <property type="term" value="C:membrane"/>
    <property type="evidence" value="ECO:0007669"/>
    <property type="project" value="UniProtKB-SubCell"/>
</dbReference>
<comment type="subcellular location">
    <subcellularLocation>
        <location evidence="1">Membrane</location>
        <topology evidence="1">Multi-pass membrane protein</topology>
    </subcellularLocation>
</comment>
<evidence type="ECO:0000256" key="2">
    <source>
        <dbReference type="ARBA" id="ARBA00022679"/>
    </source>
</evidence>
<evidence type="ECO:0000256" key="3">
    <source>
        <dbReference type="ARBA" id="ARBA00022692"/>
    </source>
</evidence>
<evidence type="ECO:0000256" key="7">
    <source>
        <dbReference type="RuleBase" id="RU079119"/>
    </source>
</evidence>
<dbReference type="OMA" id="RICKRCT"/>
<reference evidence="10" key="1">
    <citation type="journal article" date="2011" name="Genome Res.">
        <title>Phylogeny-wide analysis of social amoeba genomes highlights ancient origins for complex intercellular communication.</title>
        <authorList>
            <person name="Heidel A.J."/>
            <person name="Lawal H.M."/>
            <person name="Felder M."/>
            <person name="Schilde C."/>
            <person name="Helps N.R."/>
            <person name="Tunggal B."/>
            <person name="Rivero F."/>
            <person name="John U."/>
            <person name="Schleicher M."/>
            <person name="Eichinger L."/>
            <person name="Platzer M."/>
            <person name="Noegel A.A."/>
            <person name="Schaap P."/>
            <person name="Gloeckner G."/>
        </authorList>
    </citation>
    <scope>NUCLEOTIDE SEQUENCE [LARGE SCALE GENOMIC DNA]</scope>
    <source>
        <strain evidence="10">SH3</strain>
    </source>
</reference>
<feature type="transmembrane region" description="Helical" evidence="7">
    <location>
        <begin position="80"/>
        <end position="100"/>
    </location>
</feature>
<evidence type="ECO:0000259" key="8">
    <source>
        <dbReference type="Pfam" id="PF01529"/>
    </source>
</evidence>
<dbReference type="STRING" id="1054147.F4PVV8"/>
<dbReference type="PROSITE" id="PS50216">
    <property type="entry name" value="DHHC"/>
    <property type="match status" value="1"/>
</dbReference>
<keyword evidence="5 7" id="KW-0472">Membrane</keyword>
<feature type="domain" description="Palmitoyltransferase DHHC" evidence="8">
    <location>
        <begin position="132"/>
        <end position="172"/>
    </location>
</feature>
<organism evidence="9 10">
    <name type="scientific">Cavenderia fasciculata</name>
    <name type="common">Slime mold</name>
    <name type="synonym">Dictyostelium fasciculatum</name>
    <dbReference type="NCBI Taxonomy" id="261658"/>
    <lineage>
        <taxon>Eukaryota</taxon>
        <taxon>Amoebozoa</taxon>
        <taxon>Evosea</taxon>
        <taxon>Eumycetozoa</taxon>
        <taxon>Dictyostelia</taxon>
        <taxon>Acytosteliales</taxon>
        <taxon>Cavenderiaceae</taxon>
        <taxon>Cavenderia</taxon>
    </lineage>
</organism>
<name>F4PVV8_CACFS</name>
<dbReference type="GO" id="GO:0019706">
    <property type="term" value="F:protein-cysteine S-palmitoyltransferase activity"/>
    <property type="evidence" value="ECO:0007669"/>
    <property type="project" value="UniProtKB-EC"/>
</dbReference>
<sequence>MDLFDFVVLTVIVILLPLVADLLNGMFPHAKIGRIAQRVVGYVLVFFIASLILVAFYLWYSVYFPYLVMTRDLEASSLVYHLNVFTCVFLVFTILFYYYMAITTTSFMKIQPINNNKSGGDGDSSSVGGTSKTQQCKHCNANKSTSSRSYHCRICKRCTGRMDHHCPFIANCCMLSWASHTPVIFHINRSETVY</sequence>
<evidence type="ECO:0000256" key="5">
    <source>
        <dbReference type="ARBA" id="ARBA00023136"/>
    </source>
</evidence>
<dbReference type="KEGG" id="dfa:DFA_07242"/>
<dbReference type="OrthoDB" id="331948at2759"/>
<dbReference type="Pfam" id="PF01529">
    <property type="entry name" value="DHHC"/>
    <property type="match status" value="1"/>
</dbReference>
<dbReference type="AlphaFoldDB" id="F4PVV8"/>
<dbReference type="GeneID" id="14872459"/>
<dbReference type="Proteomes" id="UP000007797">
    <property type="component" value="Unassembled WGS sequence"/>
</dbReference>
<comment type="similarity">
    <text evidence="7">Belongs to the DHHC palmitoyltransferase family.</text>
</comment>
<feature type="transmembrane region" description="Helical" evidence="7">
    <location>
        <begin position="39"/>
        <end position="60"/>
    </location>
</feature>
<comment type="domain">
    <text evidence="7">The DHHC domain is required for palmitoyltransferase activity.</text>
</comment>
<dbReference type="EC" id="2.3.1.225" evidence="7"/>
<dbReference type="RefSeq" id="XP_004367105.1">
    <property type="nucleotide sequence ID" value="XM_004367048.1"/>
</dbReference>
<evidence type="ECO:0000256" key="1">
    <source>
        <dbReference type="ARBA" id="ARBA00004141"/>
    </source>
</evidence>
<dbReference type="EMBL" id="GL883013">
    <property type="protein sequence ID" value="EGG20122.1"/>
    <property type="molecule type" value="Genomic_DNA"/>
</dbReference>